<feature type="domain" description="Alpha/beta hydrolase fold-3" evidence="4">
    <location>
        <begin position="96"/>
        <end position="249"/>
    </location>
</feature>
<evidence type="ECO:0000256" key="2">
    <source>
        <dbReference type="ARBA" id="ARBA00022801"/>
    </source>
</evidence>
<keyword evidence="2" id="KW-0378">Hydrolase</keyword>
<proteinExistence type="inferred from homology"/>
<dbReference type="AlphaFoldDB" id="A0A0N4ZTB7"/>
<dbReference type="GO" id="GO:0016020">
    <property type="term" value="C:membrane"/>
    <property type="evidence" value="ECO:0007669"/>
    <property type="project" value="InterPro"/>
</dbReference>
<feature type="domain" description="Alpha/beta hydrolase fold-3" evidence="4">
    <location>
        <begin position="287"/>
        <end position="350"/>
    </location>
</feature>
<organism evidence="5 6">
    <name type="scientific">Parastrongyloides trichosuri</name>
    <name type="common">Possum-specific nematode worm</name>
    <dbReference type="NCBI Taxonomy" id="131310"/>
    <lineage>
        <taxon>Eukaryota</taxon>
        <taxon>Metazoa</taxon>
        <taxon>Ecdysozoa</taxon>
        <taxon>Nematoda</taxon>
        <taxon>Chromadorea</taxon>
        <taxon>Rhabditida</taxon>
        <taxon>Tylenchina</taxon>
        <taxon>Panagrolaimomorpha</taxon>
        <taxon>Strongyloidoidea</taxon>
        <taxon>Strongyloididae</taxon>
        <taxon>Parastrongyloides</taxon>
    </lineage>
</organism>
<name>A0A0N4ZTB7_PARTI</name>
<accession>A0A0N4ZTB7</accession>
<dbReference type="GO" id="GO:0052689">
    <property type="term" value="F:carboxylic ester hydrolase activity"/>
    <property type="evidence" value="ECO:0007669"/>
    <property type="project" value="InterPro"/>
</dbReference>
<comment type="similarity">
    <text evidence="1">Belongs to the 'GDXG' lipolytic enzyme family.</text>
</comment>
<dbReference type="Gene3D" id="3.40.50.1820">
    <property type="entry name" value="alpha/beta hydrolase"/>
    <property type="match status" value="1"/>
</dbReference>
<evidence type="ECO:0000313" key="6">
    <source>
        <dbReference type="WBParaSite" id="PTRK_0001174600.1"/>
    </source>
</evidence>
<dbReference type="ESTHER" id="parti-a0a0n4ztb7">
    <property type="family name" value="Arylacetamide_deacetylase"/>
</dbReference>
<evidence type="ECO:0000259" key="4">
    <source>
        <dbReference type="Pfam" id="PF07859"/>
    </source>
</evidence>
<dbReference type="Pfam" id="PF07859">
    <property type="entry name" value="Abhydrolase_3"/>
    <property type="match status" value="2"/>
</dbReference>
<feature type="active site" evidence="3">
    <location>
        <position position="317"/>
    </location>
</feature>
<keyword evidence="5" id="KW-1185">Reference proteome</keyword>
<evidence type="ECO:0000256" key="1">
    <source>
        <dbReference type="ARBA" id="ARBA00010515"/>
    </source>
</evidence>
<dbReference type="Proteomes" id="UP000038045">
    <property type="component" value="Unplaced"/>
</dbReference>
<dbReference type="InterPro" id="IPR013094">
    <property type="entry name" value="AB_hydrolase_3"/>
</dbReference>
<feature type="active site" evidence="3">
    <location>
        <position position="175"/>
    </location>
</feature>
<dbReference type="STRING" id="131310.A0A0N4ZTB7"/>
<dbReference type="WBParaSite" id="PTRK_0001174600.1">
    <property type="protein sequence ID" value="PTRK_0001174600.1"/>
    <property type="gene ID" value="PTRK_0001174600"/>
</dbReference>
<evidence type="ECO:0000313" key="5">
    <source>
        <dbReference type="Proteomes" id="UP000038045"/>
    </source>
</evidence>
<dbReference type="InterPro" id="IPR017157">
    <property type="entry name" value="Arylacetamide_deacetylase"/>
</dbReference>
<dbReference type="PANTHER" id="PTHR48081:SF8">
    <property type="entry name" value="ALPHA_BETA HYDROLASE FOLD-3 DOMAIN-CONTAINING PROTEIN-RELATED"/>
    <property type="match status" value="1"/>
</dbReference>
<dbReference type="PANTHER" id="PTHR48081">
    <property type="entry name" value="AB HYDROLASE SUPERFAMILY PROTEIN C4A8.06C"/>
    <property type="match status" value="1"/>
</dbReference>
<feature type="active site" evidence="3">
    <location>
        <position position="347"/>
    </location>
</feature>
<reference evidence="6" key="1">
    <citation type="submission" date="2017-02" db="UniProtKB">
        <authorList>
            <consortium name="WormBaseParasite"/>
        </authorList>
    </citation>
    <scope>IDENTIFICATION</scope>
</reference>
<dbReference type="PIRSF" id="PIRSF037251">
    <property type="entry name" value="Arylacetamide_deacetylase"/>
    <property type="match status" value="1"/>
</dbReference>
<dbReference type="InterPro" id="IPR050300">
    <property type="entry name" value="GDXG_lipolytic_enzyme"/>
</dbReference>
<dbReference type="InterPro" id="IPR029058">
    <property type="entry name" value="AB_hydrolase_fold"/>
</dbReference>
<protein>
    <submittedName>
        <fullName evidence="6">Abhydrolase_3 domain-containing protein</fullName>
    </submittedName>
</protein>
<evidence type="ECO:0000256" key="3">
    <source>
        <dbReference type="PIRSR" id="PIRSR037251-1"/>
    </source>
</evidence>
<sequence>MVFIPQVPKNICNRNVVSVMEFFIRLGNEYMGDVAEIIGGAKVRNEWIRFLASSFIVFQVTQPFKKHLTITRAKFGGTQCRIYTPINEYRRSNACIIYIHGGAWCILKAHHFDYIISTLVKNCGCTIISINYSLAPDKIFPTSFNECWNAIEDICEFSYNKLLIDKNKIAIFGDSAGGNIAAALALKSSKTGKNYFKCQILVYPVISCLDFQNSSYKQYYEEYNGTGLLNPEGMARWMLLYLGIPASKSNVNKVLNNQHISDQLKKDFDLKIECLNGCDERLSQKFEKFARNPAFCPLLSKDIHLLPKTLIITSGFDICRDEGIDYYKKMKECGVDAELKHFPTTFHGILNLAGSSMQKSVKGKIVDYCKKHLL</sequence>
<dbReference type="SUPFAM" id="SSF53474">
    <property type="entry name" value="alpha/beta-Hydrolases"/>
    <property type="match status" value="1"/>
</dbReference>